<evidence type="ECO:0000313" key="1">
    <source>
        <dbReference type="EMBL" id="CAG8752082.1"/>
    </source>
</evidence>
<feature type="non-terminal residue" evidence="1">
    <location>
        <position position="1"/>
    </location>
</feature>
<reference evidence="1" key="1">
    <citation type="submission" date="2021-06" db="EMBL/GenBank/DDBJ databases">
        <authorList>
            <person name="Kallberg Y."/>
            <person name="Tangrot J."/>
            <person name="Rosling A."/>
        </authorList>
    </citation>
    <scope>NUCLEOTIDE SEQUENCE</scope>
    <source>
        <strain evidence="1">IN212</strain>
    </source>
</reference>
<keyword evidence="2" id="KW-1185">Reference proteome</keyword>
<dbReference type="AlphaFoldDB" id="A0A9N9IYT6"/>
<comment type="caution">
    <text evidence="1">The sequence shown here is derived from an EMBL/GenBank/DDBJ whole genome shotgun (WGS) entry which is preliminary data.</text>
</comment>
<protein>
    <submittedName>
        <fullName evidence="1">1176_t:CDS:1</fullName>
    </submittedName>
</protein>
<dbReference type="EMBL" id="CAJVPZ010036776">
    <property type="protein sequence ID" value="CAG8752082.1"/>
    <property type="molecule type" value="Genomic_DNA"/>
</dbReference>
<name>A0A9N9IYT6_9GLOM</name>
<gene>
    <name evidence="1" type="ORF">RFULGI_LOCUS13676</name>
</gene>
<accession>A0A9N9IYT6</accession>
<sequence>YRQVNANIENIYKNLRGYASEEINDPITNLTNFTRLETTPNRFILTYENGQNISLIRVRTENEQGLSVITNNEIEIVTKNAFGPLIALEQQEAPIRKRIRKKIQQEINNPSVEAADYLEELKAAVKKFELSEEENQTFNYDFTRPDLVIIWRKELYFITSFTYINNKRLSVELRAKRWTIDKAPVVNDPDHRMHYDFCGDLGIKKIYQQAFTRNVEMVLSLLGNLATLNIKGALTNLIRELTKQRYFLTVGPDELPLSSTALWKSLISSLSSNEEDEGTYSVSGPANPSLGDYVEEVLFIKNPKLTEMFRKQPHLLDHTTFQFYLFNKIEMSANARYLGIIEKCGTCQKVVNSKTDPCRSVKCEISTEAIFEDYENPLRAETDFNLDKANTKEETHIGEAPAEQEAQTDRMFKSTFRQFLDKSIEPSMFNANTIDFHYSLGEFFNRMTDPILFYRVEHSELLAN</sequence>
<organism evidence="1 2">
    <name type="scientific">Racocetra fulgida</name>
    <dbReference type="NCBI Taxonomy" id="60492"/>
    <lineage>
        <taxon>Eukaryota</taxon>
        <taxon>Fungi</taxon>
        <taxon>Fungi incertae sedis</taxon>
        <taxon>Mucoromycota</taxon>
        <taxon>Glomeromycotina</taxon>
        <taxon>Glomeromycetes</taxon>
        <taxon>Diversisporales</taxon>
        <taxon>Gigasporaceae</taxon>
        <taxon>Racocetra</taxon>
    </lineage>
</organism>
<proteinExistence type="predicted"/>
<dbReference type="Proteomes" id="UP000789396">
    <property type="component" value="Unassembled WGS sequence"/>
</dbReference>
<feature type="non-terminal residue" evidence="1">
    <location>
        <position position="464"/>
    </location>
</feature>
<dbReference type="OrthoDB" id="2445851at2759"/>
<evidence type="ECO:0000313" key="2">
    <source>
        <dbReference type="Proteomes" id="UP000789396"/>
    </source>
</evidence>